<reference evidence="1" key="2">
    <citation type="journal article" date="2024" name="Plant">
        <title>Genomic evolution and insights into agronomic trait innovations of Sesamum species.</title>
        <authorList>
            <person name="Miao H."/>
            <person name="Wang L."/>
            <person name="Qu L."/>
            <person name="Liu H."/>
            <person name="Sun Y."/>
            <person name="Le M."/>
            <person name="Wang Q."/>
            <person name="Wei S."/>
            <person name="Zheng Y."/>
            <person name="Lin W."/>
            <person name="Duan Y."/>
            <person name="Cao H."/>
            <person name="Xiong S."/>
            <person name="Wang X."/>
            <person name="Wei L."/>
            <person name="Li C."/>
            <person name="Ma Q."/>
            <person name="Ju M."/>
            <person name="Zhao R."/>
            <person name="Li G."/>
            <person name="Mu C."/>
            <person name="Tian Q."/>
            <person name="Mei H."/>
            <person name="Zhang T."/>
            <person name="Gao T."/>
            <person name="Zhang H."/>
        </authorList>
    </citation>
    <scope>NUCLEOTIDE SEQUENCE</scope>
    <source>
        <strain evidence="1">KEN8</strain>
    </source>
</reference>
<dbReference type="EMBL" id="JACGWM010000013">
    <property type="protein sequence ID" value="KAL0332933.1"/>
    <property type="molecule type" value="Genomic_DNA"/>
</dbReference>
<dbReference type="PANTHER" id="PTHR31973">
    <property type="entry name" value="POLYPROTEIN, PUTATIVE-RELATED"/>
    <property type="match status" value="1"/>
</dbReference>
<evidence type="ECO:0008006" key="2">
    <source>
        <dbReference type="Google" id="ProtNLM"/>
    </source>
</evidence>
<name>A0AAW2MQW7_9LAMI</name>
<dbReference type="AlphaFoldDB" id="A0AAW2MQW7"/>
<proteinExistence type="predicted"/>
<reference evidence="1" key="1">
    <citation type="submission" date="2020-06" db="EMBL/GenBank/DDBJ databases">
        <authorList>
            <person name="Li T."/>
            <person name="Hu X."/>
            <person name="Zhang T."/>
            <person name="Song X."/>
            <person name="Zhang H."/>
            <person name="Dai N."/>
            <person name="Sheng W."/>
            <person name="Hou X."/>
            <person name="Wei L."/>
        </authorList>
    </citation>
    <scope>NUCLEOTIDE SEQUENCE</scope>
    <source>
        <strain evidence="1">KEN8</strain>
        <tissue evidence="1">Leaf</tissue>
    </source>
</reference>
<evidence type="ECO:0000313" key="1">
    <source>
        <dbReference type="EMBL" id="KAL0332933.1"/>
    </source>
</evidence>
<protein>
    <recommendedName>
        <fullName evidence="2">Protein FAR1-RELATED SEQUENCE</fullName>
    </recommendedName>
</protein>
<dbReference type="PANTHER" id="PTHR31973:SF187">
    <property type="entry name" value="MUTATOR TRANSPOSASE MUDRA PROTEIN"/>
    <property type="match status" value="1"/>
</dbReference>
<gene>
    <name evidence="1" type="ORF">Scaly_2194800</name>
</gene>
<comment type="caution">
    <text evidence="1">The sequence shown here is derived from an EMBL/GenBank/DDBJ whole genome shotgun (WGS) entry which is preliminary data.</text>
</comment>
<organism evidence="1">
    <name type="scientific">Sesamum calycinum</name>
    <dbReference type="NCBI Taxonomy" id="2727403"/>
    <lineage>
        <taxon>Eukaryota</taxon>
        <taxon>Viridiplantae</taxon>
        <taxon>Streptophyta</taxon>
        <taxon>Embryophyta</taxon>
        <taxon>Tracheophyta</taxon>
        <taxon>Spermatophyta</taxon>
        <taxon>Magnoliopsida</taxon>
        <taxon>eudicotyledons</taxon>
        <taxon>Gunneridae</taxon>
        <taxon>Pentapetalae</taxon>
        <taxon>asterids</taxon>
        <taxon>lamiids</taxon>
        <taxon>Lamiales</taxon>
        <taxon>Pedaliaceae</taxon>
        <taxon>Sesamum</taxon>
    </lineage>
</organism>
<sequence>MDYVEIEKYDSWEWFFHLLLKDIRSPDDKGWAFIFDRQKGLLEAISSLVPNAKHRFYLRHMYNNFKAKFKDKYEAMHYMEKHIVFLNERHYSCGMFQLVGYPCCYAITIINYYSHMINLVLGVHDFEKSTLGEVATQSVKSKVGRPKKIPAPNSQKPFSQSEPLFPLDDIPQASQFMASIQASQSRTNEISQSQIEPYFASMRYHKYLSSWHQLKLHNQGQMRSPTICIKANFCATKVCTIHVTISGPLTDAEYSTIFTKVRPTCSKKEKTTSPNI</sequence>
<accession>A0AAW2MQW7</accession>